<accession>A0A1H9X7W7</accession>
<organism evidence="1 2">
    <name type="scientific">Butyrivibrio fibrisolvens</name>
    <dbReference type="NCBI Taxonomy" id="831"/>
    <lineage>
        <taxon>Bacteria</taxon>
        <taxon>Bacillati</taxon>
        <taxon>Bacillota</taxon>
        <taxon>Clostridia</taxon>
        <taxon>Lachnospirales</taxon>
        <taxon>Lachnospiraceae</taxon>
        <taxon>Butyrivibrio</taxon>
    </lineage>
</organism>
<dbReference type="AlphaFoldDB" id="A0A1H9X7W7"/>
<sequence>KYNSQKFDINKFTKGGRVKFWWLWNNEPELLEGIIKVIDYDGGGICFNITPSFDIDCNGVLYKHISIVDIEPIDPFFSEINMERLLKNAAEMDKSGGTIHEVN</sequence>
<feature type="non-terminal residue" evidence="1">
    <location>
        <position position="1"/>
    </location>
</feature>
<protein>
    <submittedName>
        <fullName evidence="1">Uncharacterized protein</fullName>
    </submittedName>
</protein>
<evidence type="ECO:0000313" key="2">
    <source>
        <dbReference type="Proteomes" id="UP000182584"/>
    </source>
</evidence>
<dbReference type="Proteomes" id="UP000182584">
    <property type="component" value="Unassembled WGS sequence"/>
</dbReference>
<proteinExistence type="predicted"/>
<gene>
    <name evidence="1" type="ORF">SAMN04487884_14719</name>
</gene>
<evidence type="ECO:0000313" key="1">
    <source>
        <dbReference type="EMBL" id="SES42169.1"/>
    </source>
</evidence>
<dbReference type="EMBL" id="FOGJ01000047">
    <property type="protein sequence ID" value="SES42169.1"/>
    <property type="molecule type" value="Genomic_DNA"/>
</dbReference>
<reference evidence="1 2" key="1">
    <citation type="submission" date="2016-10" db="EMBL/GenBank/DDBJ databases">
        <authorList>
            <person name="de Groot N.N."/>
        </authorList>
    </citation>
    <scope>NUCLEOTIDE SEQUENCE [LARGE SCALE GENOMIC DNA]</scope>
    <source>
        <strain evidence="1 2">AR40</strain>
    </source>
</reference>
<name>A0A1H9X7W7_BUTFI</name>